<name>A0A4Y9R6J6_9MICO</name>
<dbReference type="PANTHER" id="PTHR36151">
    <property type="entry name" value="BLR2777 PROTEIN"/>
    <property type="match status" value="1"/>
</dbReference>
<comment type="caution">
    <text evidence="2">The sequence shown here is derived from an EMBL/GenBank/DDBJ whole genome shotgun (WGS) entry which is preliminary data.</text>
</comment>
<dbReference type="PANTHER" id="PTHR36151:SF3">
    <property type="entry name" value="ER-BOUND OXYGENASE MPAB_MPAB'_RUBBER OXYGENASE CATALYTIC DOMAIN-CONTAINING PROTEIN"/>
    <property type="match status" value="1"/>
</dbReference>
<accession>A0A4Y9R6J6</accession>
<organism evidence="2 3">
    <name type="scientific">Orlajensenia leifsoniae</name>
    <dbReference type="NCBI Taxonomy" id="2561933"/>
    <lineage>
        <taxon>Bacteria</taxon>
        <taxon>Bacillati</taxon>
        <taxon>Actinomycetota</taxon>
        <taxon>Actinomycetes</taxon>
        <taxon>Micrococcales</taxon>
        <taxon>Microbacteriaceae</taxon>
        <taxon>Orlajensenia</taxon>
    </lineage>
</organism>
<keyword evidence="3" id="KW-1185">Reference proteome</keyword>
<evidence type="ECO:0000313" key="3">
    <source>
        <dbReference type="Proteomes" id="UP000298127"/>
    </source>
</evidence>
<dbReference type="Pfam" id="PF09995">
    <property type="entry name" value="MPAB_Lcp_cat"/>
    <property type="match status" value="1"/>
</dbReference>
<sequence>MPADATDLPRFAGDGVLIAGGARAILLQLAYPPVGRGVVNHSDFAERPLDRLWATLAYAYAIVYGTDDDRARAVRLVNRAHSPVRGHARGDAPAYSAYDPELQLWVAATLYDTAVVVHEELFGALEAEQADALYAAYAELGTRLQLPRGQWPVDRAAFSVYWAGMLPRLSVDADVLAVSRELMFARSLPAPLGLAMPLARLVTAGLLPPSVRAAYRVRWTPRAERRFRRALTLTGAVWPWLPRSLREWPQRRSLARIRGG</sequence>
<proteinExistence type="predicted"/>
<evidence type="ECO:0000259" key="1">
    <source>
        <dbReference type="Pfam" id="PF09995"/>
    </source>
</evidence>
<dbReference type="EMBL" id="SPQZ01000002">
    <property type="protein sequence ID" value="TFV99075.1"/>
    <property type="molecule type" value="Genomic_DNA"/>
</dbReference>
<dbReference type="RefSeq" id="WP_135119559.1">
    <property type="nucleotide sequence ID" value="NZ_SPQZ01000002.1"/>
</dbReference>
<dbReference type="InterPro" id="IPR018713">
    <property type="entry name" value="MPAB/Lcp_cat_dom"/>
</dbReference>
<protein>
    <submittedName>
        <fullName evidence="2">DUF2236 domain-containing protein</fullName>
    </submittedName>
</protein>
<dbReference type="AlphaFoldDB" id="A0A4Y9R6J6"/>
<reference evidence="2 3" key="1">
    <citation type="journal article" date="2018" name="J. Microbiol.">
        <title>Leifsonia flava sp. nov., a novel actinobacterium isolated from the rhizosphere of Aquilegia viridiflora.</title>
        <authorList>
            <person name="Cai Y."/>
            <person name="Tao W.Z."/>
            <person name="Ma Y.J."/>
            <person name="Cheng J."/>
            <person name="Zhang M.Y."/>
            <person name="Zhang Y.X."/>
        </authorList>
    </citation>
    <scope>NUCLEOTIDE SEQUENCE [LARGE SCALE GENOMIC DNA]</scope>
    <source>
        <strain evidence="2 3">SYP-B2174</strain>
    </source>
</reference>
<feature type="domain" description="ER-bound oxygenase mpaB/mpaB'/Rubber oxygenase catalytic" evidence="1">
    <location>
        <begin position="10"/>
        <end position="234"/>
    </location>
</feature>
<dbReference type="Proteomes" id="UP000298127">
    <property type="component" value="Unassembled WGS sequence"/>
</dbReference>
<dbReference type="GO" id="GO:0016491">
    <property type="term" value="F:oxidoreductase activity"/>
    <property type="evidence" value="ECO:0007669"/>
    <property type="project" value="InterPro"/>
</dbReference>
<evidence type="ECO:0000313" key="2">
    <source>
        <dbReference type="EMBL" id="TFV99075.1"/>
    </source>
</evidence>
<gene>
    <name evidence="2" type="ORF">E4M00_06155</name>
</gene>